<dbReference type="PANTHER" id="PTHR12465:SF0">
    <property type="entry name" value="MEDIATOR OF RNA POLYMERASE II TRANSCRIPTION SUBUNIT 20"/>
    <property type="match status" value="1"/>
</dbReference>
<dbReference type="InterPro" id="IPR013921">
    <property type="entry name" value="Mediator_Med20"/>
</dbReference>
<organism evidence="7 8">
    <name type="scientific">Lepisosteus oculatus</name>
    <name type="common">Spotted gar</name>
    <dbReference type="NCBI Taxonomy" id="7918"/>
    <lineage>
        <taxon>Eukaryota</taxon>
        <taxon>Metazoa</taxon>
        <taxon>Chordata</taxon>
        <taxon>Craniata</taxon>
        <taxon>Vertebrata</taxon>
        <taxon>Euteleostomi</taxon>
        <taxon>Actinopterygii</taxon>
        <taxon>Neopterygii</taxon>
        <taxon>Holostei</taxon>
        <taxon>Semionotiformes</taxon>
        <taxon>Lepisosteidae</taxon>
        <taxon>Lepisosteus</taxon>
    </lineage>
</organism>
<keyword evidence="8" id="KW-1185">Reference proteome</keyword>
<dbReference type="OrthoDB" id="1854899at2759"/>
<comment type="similarity">
    <text evidence="2 6">Belongs to the Mediator complex subunit 20 family.</text>
</comment>
<reference evidence="8" key="1">
    <citation type="submission" date="2011-12" db="EMBL/GenBank/DDBJ databases">
        <title>The Draft Genome of Lepisosteus oculatus.</title>
        <authorList>
            <consortium name="The Broad Institute Genome Assembly &amp; Analysis Group"/>
            <consortium name="Computational R&amp;D Group"/>
            <consortium name="and Sequencing Platform"/>
            <person name="Di Palma F."/>
            <person name="Alfoldi J."/>
            <person name="Johnson J."/>
            <person name="Berlin A."/>
            <person name="Gnerre S."/>
            <person name="Jaffe D."/>
            <person name="MacCallum I."/>
            <person name="Young S."/>
            <person name="Walker B.J."/>
            <person name="Lander E.S."/>
            <person name="Lindblad-Toh K."/>
        </authorList>
    </citation>
    <scope>NUCLEOTIDE SEQUENCE [LARGE SCALE GENOMIC DNA]</scope>
</reference>
<comment type="function">
    <text evidence="5 6">Component of the Mediator complex, a coactivator involved in the regulated transcription of nearly all RNA polymerase II-dependent genes. Mediator functions as a bridge to convey information from gene-specific regulatory proteins to the basal RNA polymerase II transcription machinery. Mediator is recruited to promoters by direct interactions with regulatory proteins and serves as a scaffold for the assembly of a functional preinitiation complex with RNA polymerase II and the general transcription factors.</text>
</comment>
<dbReference type="PANTHER" id="PTHR12465">
    <property type="entry name" value="UBIQUITIN SPECIFIC PROTEASE HOMOLOG 49"/>
    <property type="match status" value="1"/>
</dbReference>
<evidence type="ECO:0000256" key="3">
    <source>
        <dbReference type="ARBA" id="ARBA00019690"/>
    </source>
</evidence>
<dbReference type="KEGG" id="loc:102692394"/>
<dbReference type="AlphaFoldDB" id="W5N4L6"/>
<sequence length="213" mass="23404">MGVTCVCQVPVVEGKSVQQTVEMLHRKLEQLGAVKQGSFCVDCETYHAGAMGTTGQPTKFLYVMHNSEMPLSCFALFEGGPCLVADPNFDVLMIKLKGHFQNAKGNKVESRGTRFQYCDFLVKVGTITMGSSARGISVEVEYCPCGVPNDCWNLMKEFMQGFLGPHTPELPMVFTAKPDGIYSPSDCSDTMAQYLELFGKVRKQQVAIGSSMR</sequence>
<dbReference type="GeneTree" id="ENSGT00390000002060"/>
<dbReference type="GO" id="GO:0006357">
    <property type="term" value="P:regulation of transcription by RNA polymerase II"/>
    <property type="evidence" value="ECO:0000318"/>
    <property type="project" value="GO_Central"/>
</dbReference>
<evidence type="ECO:0000256" key="5">
    <source>
        <dbReference type="ARBA" id="ARBA00025687"/>
    </source>
</evidence>
<accession>W5N4L6</accession>
<dbReference type="GO" id="GO:0003713">
    <property type="term" value="F:transcription coactivator activity"/>
    <property type="evidence" value="ECO:0000318"/>
    <property type="project" value="GO_Central"/>
</dbReference>
<keyword evidence="6" id="KW-0010">Activator</keyword>
<dbReference type="GeneID" id="102692394"/>
<dbReference type="InParanoid" id="W5N4L6"/>
<dbReference type="HOGENOM" id="CLU_080044_1_0_1"/>
<dbReference type="Bgee" id="ENSLOCG00000012654">
    <property type="expression patterns" value="Expressed in ovary and 13 other cell types or tissues"/>
</dbReference>
<comment type="subcellular location">
    <subcellularLocation>
        <location evidence="1 6">Nucleus</location>
    </subcellularLocation>
</comment>
<keyword evidence="4 6" id="KW-0539">Nucleus</keyword>
<dbReference type="Pfam" id="PF08612">
    <property type="entry name" value="Med20"/>
    <property type="match status" value="1"/>
</dbReference>
<protein>
    <recommendedName>
        <fullName evidence="3 6">Mediator of RNA polymerase II transcription subunit 20</fullName>
    </recommendedName>
    <alternativeName>
        <fullName evidence="6">Mediator complex subunit 20</fullName>
    </alternativeName>
</protein>
<evidence type="ECO:0000256" key="6">
    <source>
        <dbReference type="RuleBase" id="RU364152"/>
    </source>
</evidence>
<keyword evidence="6" id="KW-0805">Transcription regulation</keyword>
<dbReference type="Ensembl" id="ENSLOCT00000015604.1">
    <property type="protein sequence ID" value="ENSLOCP00000015575.1"/>
    <property type="gene ID" value="ENSLOCG00000012654.1"/>
</dbReference>
<evidence type="ECO:0000256" key="1">
    <source>
        <dbReference type="ARBA" id="ARBA00004123"/>
    </source>
</evidence>
<keyword evidence="6" id="KW-0804">Transcription</keyword>
<comment type="subunit">
    <text evidence="6">Component of the Mediator complex.</text>
</comment>
<dbReference type="STRING" id="7918.ENSLOCP00000015575"/>
<dbReference type="eggNOG" id="KOG4309">
    <property type="taxonomic scope" value="Eukaryota"/>
</dbReference>
<evidence type="ECO:0000313" key="7">
    <source>
        <dbReference type="Ensembl" id="ENSLOCP00000015575.1"/>
    </source>
</evidence>
<reference evidence="7" key="2">
    <citation type="submission" date="2025-08" db="UniProtKB">
        <authorList>
            <consortium name="Ensembl"/>
        </authorList>
    </citation>
    <scope>IDENTIFICATION</scope>
</reference>
<evidence type="ECO:0000256" key="4">
    <source>
        <dbReference type="ARBA" id="ARBA00023242"/>
    </source>
</evidence>
<dbReference type="RefSeq" id="XP_006628543.1">
    <property type="nucleotide sequence ID" value="XM_006628480.3"/>
</dbReference>
<dbReference type="EMBL" id="AHAT01016579">
    <property type="status" value="NOT_ANNOTATED_CDS"/>
    <property type="molecule type" value="Genomic_DNA"/>
</dbReference>
<dbReference type="OMA" id="FFVDCET"/>
<dbReference type="GO" id="GO:0016592">
    <property type="term" value="C:mediator complex"/>
    <property type="evidence" value="ECO:0000318"/>
    <property type="project" value="GO_Central"/>
</dbReference>
<dbReference type="Proteomes" id="UP000018468">
    <property type="component" value="Linkage group LG3"/>
</dbReference>
<reference evidence="7" key="3">
    <citation type="submission" date="2025-09" db="UniProtKB">
        <authorList>
            <consortium name="Ensembl"/>
        </authorList>
    </citation>
    <scope>IDENTIFICATION</scope>
</reference>
<dbReference type="FunCoup" id="W5N4L6">
    <property type="interactions" value="1393"/>
</dbReference>
<name>W5N4L6_LEPOC</name>
<evidence type="ECO:0000256" key="2">
    <source>
        <dbReference type="ARBA" id="ARBA00010743"/>
    </source>
</evidence>
<proteinExistence type="inferred from homology"/>
<dbReference type="CTD" id="9477"/>
<gene>
    <name evidence="6" type="primary">MED20</name>
</gene>
<evidence type="ECO:0000313" key="8">
    <source>
        <dbReference type="Proteomes" id="UP000018468"/>
    </source>
</evidence>